<feature type="region of interest" description="Disordered" evidence="1">
    <location>
        <begin position="154"/>
        <end position="247"/>
    </location>
</feature>
<feature type="compositionally biased region" description="Gly residues" evidence="1">
    <location>
        <begin position="503"/>
        <end position="524"/>
    </location>
</feature>
<evidence type="ECO:0000313" key="3">
    <source>
        <dbReference type="Proteomes" id="UP001501578"/>
    </source>
</evidence>
<protein>
    <submittedName>
        <fullName evidence="2">Uncharacterized protein</fullName>
    </submittedName>
</protein>
<feature type="region of interest" description="Disordered" evidence="1">
    <location>
        <begin position="488"/>
        <end position="524"/>
    </location>
</feature>
<dbReference type="Pfam" id="PF18934">
    <property type="entry name" value="DUF5682"/>
    <property type="match status" value="2"/>
</dbReference>
<accession>A0ABP3Z248</accession>
<keyword evidence="3" id="KW-1185">Reference proteome</keyword>
<dbReference type="PANTHER" id="PTHR30634">
    <property type="entry name" value="OUTER MEMBRANE LOLAB LIPOPROTEIN INSERTION APPARATUS"/>
    <property type="match status" value="1"/>
</dbReference>
<feature type="compositionally biased region" description="Gly residues" evidence="1">
    <location>
        <begin position="561"/>
        <end position="570"/>
    </location>
</feature>
<organism evidence="2 3">
    <name type="scientific">Nonomuraea longicatena</name>
    <dbReference type="NCBI Taxonomy" id="83682"/>
    <lineage>
        <taxon>Bacteria</taxon>
        <taxon>Bacillati</taxon>
        <taxon>Actinomycetota</taxon>
        <taxon>Actinomycetes</taxon>
        <taxon>Streptosporangiales</taxon>
        <taxon>Streptosporangiaceae</taxon>
        <taxon>Nonomuraea</taxon>
    </lineage>
</organism>
<name>A0ABP3Z248_9ACTN</name>
<comment type="caution">
    <text evidence="2">The sequence shown here is derived from an EMBL/GenBank/DDBJ whole genome shotgun (WGS) entry which is preliminary data.</text>
</comment>
<reference evidence="3" key="1">
    <citation type="journal article" date="2019" name="Int. J. Syst. Evol. Microbiol.">
        <title>The Global Catalogue of Microorganisms (GCM) 10K type strain sequencing project: providing services to taxonomists for standard genome sequencing and annotation.</title>
        <authorList>
            <consortium name="The Broad Institute Genomics Platform"/>
            <consortium name="The Broad Institute Genome Sequencing Center for Infectious Disease"/>
            <person name="Wu L."/>
            <person name="Ma J."/>
        </authorList>
    </citation>
    <scope>NUCLEOTIDE SEQUENCE [LARGE SCALE GENOMIC DNA]</scope>
    <source>
        <strain evidence="3">JCM 11136</strain>
    </source>
</reference>
<gene>
    <name evidence="2" type="ORF">GCM10009560_05370</name>
</gene>
<evidence type="ECO:0000256" key="1">
    <source>
        <dbReference type="SAM" id="MobiDB-lite"/>
    </source>
</evidence>
<dbReference type="InterPro" id="IPR043737">
    <property type="entry name" value="DUF5682"/>
</dbReference>
<dbReference type="RefSeq" id="WP_343948028.1">
    <property type="nucleotide sequence ID" value="NZ_BAAAHQ010000001.1"/>
</dbReference>
<dbReference type="Proteomes" id="UP001501578">
    <property type="component" value="Unassembled WGS sequence"/>
</dbReference>
<dbReference type="EMBL" id="BAAAHQ010000001">
    <property type="protein sequence ID" value="GAA0913382.1"/>
    <property type="molecule type" value="Genomic_DNA"/>
</dbReference>
<feature type="compositionally biased region" description="Basic and acidic residues" evidence="1">
    <location>
        <begin position="488"/>
        <end position="500"/>
    </location>
</feature>
<feature type="region of interest" description="Disordered" evidence="1">
    <location>
        <begin position="926"/>
        <end position="945"/>
    </location>
</feature>
<feature type="compositionally biased region" description="Gly residues" evidence="1">
    <location>
        <begin position="577"/>
        <end position="590"/>
    </location>
</feature>
<dbReference type="PANTHER" id="PTHR30634:SF14">
    <property type="match status" value="1"/>
</dbReference>
<feature type="region of interest" description="Disordered" evidence="1">
    <location>
        <begin position="556"/>
        <end position="590"/>
    </location>
</feature>
<proteinExistence type="predicted"/>
<dbReference type="InterPro" id="IPR050458">
    <property type="entry name" value="LolB"/>
</dbReference>
<feature type="compositionally biased region" description="Basic and acidic residues" evidence="1">
    <location>
        <begin position="191"/>
        <end position="214"/>
    </location>
</feature>
<sequence>MTGRHEDFDTHDEVLGVRDDFDARHEVLGVRDEVLGVRREVLGVRGEVSGARHEVFGVRHHGPGSARAVREALERMRPDLILVEGPPEADALVPLAAGCEPPVALLAHVPGEPGRAAFWPFAEFSPEWQAIRYGTGHAVPVRFCDLPAATTLAAPAEGESPGRGNPQVGHGEPDGDPQSECGGRGGHRVGRREPDGDPQSERGERGGGHRRTEEAPTGAPARTSPARQAGRGDRDPLAGYAGPGRDPIAGLARAAGYDDPERWWEDAVEHRGGSAFEVVAEAMTAVREGYEPDAHEARREAYMRRTVRAALKAGYQRIAVICGAWHVPALTHPLPPAARDTALLRGLPKVKVELTWVPWTHERLALHSGYGAGITSPGWYEHLFTSPDRPVERWLTRAADLLREADLPVSSAHIIESVRLAEALAALRGRPLPGLAEVTEAVRAVMCDGDDLRAAVVQRQLVVGDRLGRVADDTPMVPLRRDLLEQSRRLHLRDRTDARRGTAGAGRAGGAGNAGGAGGAGGTGGAGGVAGTDGAGGVGASVGAVDVTVTGGSIGADGSVGADGGRGGAAGASSADGAGGAGGAGSAGGAGGTGGVSGAGRMGGVGGAAPIRELDLDLREPLDRERSHLLHRLRLLGVPWGRPGEARGKGTFREAWRLEWRPEFDLTLIEAAALGTTVQGAATARVEERAREARSSQGDGLGGLAALVEQCLLAGLAEALPEVLGALSDRAARDTDVAHLMDALPPMVRAHRYGDVRGTPAGDLAAAIGSMSARIRVGLPAALTGLADDAAPAMLARVDAVHAALAQYADRDEQADWLRTLRSALEAATGTVAGRLTRILLDAGALDDVPARMSREMSRGSGPARAAAWIEGFLSGGGLLLVHDQRLLGLLDDWLARLTPDGFTQVLPLLRRTFAGFAVPERRAIGERVRSPGRGRSPGPDLDARRASAAEATVLAILGRTRG</sequence>
<evidence type="ECO:0000313" key="2">
    <source>
        <dbReference type="EMBL" id="GAA0913382.1"/>
    </source>
</evidence>